<evidence type="ECO:0008006" key="4">
    <source>
        <dbReference type="Google" id="ProtNLM"/>
    </source>
</evidence>
<dbReference type="AlphaFoldDB" id="J1HCW0"/>
<dbReference type="Proteomes" id="UP000002941">
    <property type="component" value="Unassembled WGS sequence"/>
</dbReference>
<organism evidence="2 3">
    <name type="scientific">Actinomyces massiliensis F0489</name>
    <dbReference type="NCBI Taxonomy" id="1125718"/>
    <lineage>
        <taxon>Bacteria</taxon>
        <taxon>Bacillati</taxon>
        <taxon>Actinomycetota</taxon>
        <taxon>Actinomycetes</taxon>
        <taxon>Actinomycetales</taxon>
        <taxon>Actinomycetaceae</taxon>
        <taxon>Actinomyces</taxon>
    </lineage>
</organism>
<keyword evidence="1" id="KW-0238">DNA-binding</keyword>
<dbReference type="PATRIC" id="fig|1125718.3.peg.1626"/>
<dbReference type="InterPro" id="IPR037923">
    <property type="entry name" value="HTH-like"/>
</dbReference>
<evidence type="ECO:0000313" key="2">
    <source>
        <dbReference type="EMBL" id="EJF43570.1"/>
    </source>
</evidence>
<keyword evidence="3" id="KW-1185">Reference proteome</keyword>
<gene>
    <name evidence="2" type="ORF">HMPREF1318_2523</name>
</gene>
<protein>
    <recommendedName>
        <fullName evidence="4">AraC family transcriptional regulator</fullName>
    </recommendedName>
</protein>
<dbReference type="EMBL" id="AKFT01000123">
    <property type="protein sequence ID" value="EJF43570.1"/>
    <property type="molecule type" value="Genomic_DNA"/>
</dbReference>
<dbReference type="GO" id="GO:0003677">
    <property type="term" value="F:DNA binding"/>
    <property type="evidence" value="ECO:0007669"/>
    <property type="project" value="UniProtKB-KW"/>
</dbReference>
<sequence>MGPVAYDCMKVVVIRSGTAVLFSEFGQKPIRPGDVLLLAPNTL</sequence>
<proteinExistence type="predicted"/>
<evidence type="ECO:0000256" key="1">
    <source>
        <dbReference type="ARBA" id="ARBA00023125"/>
    </source>
</evidence>
<reference evidence="2 3" key="1">
    <citation type="submission" date="2012-05" db="EMBL/GenBank/DDBJ databases">
        <authorList>
            <person name="Harkins D.M."/>
            <person name="Madupu R."/>
            <person name="Durkin A.S."/>
            <person name="Torralba M."/>
            <person name="Methe B."/>
            <person name="Sutton G.G."/>
            <person name="Nelson K.E."/>
        </authorList>
    </citation>
    <scope>NUCLEOTIDE SEQUENCE [LARGE SCALE GENOMIC DNA]</scope>
    <source>
        <strain evidence="2 3">F0489</strain>
    </source>
</reference>
<evidence type="ECO:0000313" key="3">
    <source>
        <dbReference type="Proteomes" id="UP000002941"/>
    </source>
</evidence>
<name>J1HCW0_9ACTO</name>
<dbReference type="SUPFAM" id="SSF51215">
    <property type="entry name" value="Regulatory protein AraC"/>
    <property type="match status" value="1"/>
</dbReference>
<comment type="caution">
    <text evidence="2">The sequence shown here is derived from an EMBL/GenBank/DDBJ whole genome shotgun (WGS) entry which is preliminary data.</text>
</comment>
<dbReference type="eggNOG" id="COG2207">
    <property type="taxonomic scope" value="Bacteria"/>
</dbReference>
<accession>J1HCW0</accession>